<name>A0ABS5RH45_9MYCO</name>
<dbReference type="RefSeq" id="WP_214091669.1">
    <property type="nucleotide sequence ID" value="NZ_JAHCLR010000005.1"/>
</dbReference>
<dbReference type="EMBL" id="JAHCLR010000005">
    <property type="protein sequence ID" value="MBS9532776.1"/>
    <property type="molecule type" value="Genomic_DNA"/>
</dbReference>
<proteinExistence type="inferred from homology"/>
<dbReference type="InterPro" id="IPR021368">
    <property type="entry name" value="T7SS_EccE"/>
</dbReference>
<evidence type="ECO:0000256" key="1">
    <source>
        <dbReference type="ARBA" id="ARBA00004236"/>
    </source>
</evidence>
<dbReference type="InterPro" id="IPR050051">
    <property type="entry name" value="EccE_dom"/>
</dbReference>
<reference evidence="9 10" key="1">
    <citation type="submission" date="2021-05" db="EMBL/GenBank/DDBJ databases">
        <title>Mycobacterium acidophilum sp. nov., an extremely acid-tolerant member of the genus Mycobacterium.</title>
        <authorList>
            <person name="Xia J."/>
        </authorList>
    </citation>
    <scope>NUCLEOTIDE SEQUENCE [LARGE SCALE GENOMIC DNA]</scope>
    <source>
        <strain evidence="9 10">M1</strain>
    </source>
</reference>
<keyword evidence="5 7" id="KW-1133">Transmembrane helix</keyword>
<feature type="domain" description="Type VII secretion system protein EccE" evidence="8">
    <location>
        <begin position="178"/>
        <end position="267"/>
    </location>
</feature>
<evidence type="ECO:0000256" key="7">
    <source>
        <dbReference type="SAM" id="Phobius"/>
    </source>
</evidence>
<comment type="caution">
    <text evidence="9">The sequence shown here is derived from an EMBL/GenBank/DDBJ whole genome shotgun (WGS) entry which is preliminary data.</text>
</comment>
<evidence type="ECO:0000256" key="4">
    <source>
        <dbReference type="ARBA" id="ARBA00022692"/>
    </source>
</evidence>
<evidence type="ECO:0000256" key="3">
    <source>
        <dbReference type="ARBA" id="ARBA00022475"/>
    </source>
</evidence>
<organism evidence="9 10">
    <name type="scientific">Mycolicibacter acidiphilus</name>
    <dbReference type="NCBI Taxonomy" id="2835306"/>
    <lineage>
        <taxon>Bacteria</taxon>
        <taxon>Bacillati</taxon>
        <taxon>Actinomycetota</taxon>
        <taxon>Actinomycetes</taxon>
        <taxon>Mycobacteriales</taxon>
        <taxon>Mycobacteriaceae</taxon>
        <taxon>Mycolicibacter</taxon>
    </lineage>
</organism>
<keyword evidence="6 7" id="KW-0472">Membrane</keyword>
<keyword evidence="10" id="KW-1185">Reference proteome</keyword>
<gene>
    <name evidence="9" type="primary">eccE</name>
    <name evidence="9" type="ORF">KIH27_04140</name>
</gene>
<comment type="subcellular location">
    <subcellularLocation>
        <location evidence="1">Cell membrane</location>
    </subcellularLocation>
</comment>
<sequence length="463" mass="50480">MNSTWVGLRFTTGHLLTATLLGPALIAAGYAWGKPWVGITLTVLAALIAVVTVRGRRLTGWIAALWAWRRRHKTAPPAPSEPVVGQTVMPGDHVAMRWTGEELEAAIELIPRPFTPTVIVDGHATTDDTIDTRLVERLLSAHCPELVADVVSAGYRVGRSAPPNLVGLYEQVMGPNPAPAHRRTWIILRANPEACRKSAQRRADGVSGLARYLVSSTTRMADQLASHGVDARCARSFDDYDRATEISFENETWSVIKGRSTFTTAYTAAGGPDVWWSVRADHTITRVRIALGAAPQSTVLLTTLATPKTPHGFSCLYGGQRAALSGLTPVSDRHYQLPIGSAGVLIGETGQRFPVYMPFDDVDSAINLGDARLFTQFVVRAAAAGAQVVLGQQFGEFASAVNGRVGQTARVMWPNATTYLTPHQGVDRVLLRDNFIGTPRHRQLPIRLIEPREESRYQMALER</sequence>
<evidence type="ECO:0000259" key="8">
    <source>
        <dbReference type="Pfam" id="PF11203"/>
    </source>
</evidence>
<evidence type="ECO:0000256" key="6">
    <source>
        <dbReference type="ARBA" id="ARBA00023136"/>
    </source>
</evidence>
<evidence type="ECO:0000256" key="2">
    <source>
        <dbReference type="ARBA" id="ARBA00007759"/>
    </source>
</evidence>
<evidence type="ECO:0000313" key="9">
    <source>
        <dbReference type="EMBL" id="MBS9532776.1"/>
    </source>
</evidence>
<dbReference type="NCBIfam" id="TIGR03923">
    <property type="entry name" value="T7SS_EccE"/>
    <property type="match status" value="1"/>
</dbReference>
<dbReference type="Proteomes" id="UP001519535">
    <property type="component" value="Unassembled WGS sequence"/>
</dbReference>
<keyword evidence="3" id="KW-1003">Cell membrane</keyword>
<evidence type="ECO:0000313" key="10">
    <source>
        <dbReference type="Proteomes" id="UP001519535"/>
    </source>
</evidence>
<dbReference type="Pfam" id="PF11203">
    <property type="entry name" value="EccE"/>
    <property type="match status" value="1"/>
</dbReference>
<accession>A0ABS5RH45</accession>
<protein>
    <submittedName>
        <fullName evidence="9">Type VII secretion protein EccE</fullName>
    </submittedName>
</protein>
<evidence type="ECO:0000256" key="5">
    <source>
        <dbReference type="ARBA" id="ARBA00022989"/>
    </source>
</evidence>
<comment type="similarity">
    <text evidence="2">Belongs to the EccE family.</text>
</comment>
<feature type="transmembrane region" description="Helical" evidence="7">
    <location>
        <begin position="36"/>
        <end position="53"/>
    </location>
</feature>
<keyword evidence="4 7" id="KW-0812">Transmembrane</keyword>